<dbReference type="Proteomes" id="UP000887576">
    <property type="component" value="Unplaced"/>
</dbReference>
<evidence type="ECO:0000313" key="1">
    <source>
        <dbReference type="Proteomes" id="UP000887576"/>
    </source>
</evidence>
<dbReference type="WBParaSite" id="JU765_v2.g3783.t1">
    <property type="protein sequence ID" value="JU765_v2.g3783.t1"/>
    <property type="gene ID" value="JU765_v2.g3783"/>
</dbReference>
<evidence type="ECO:0000313" key="2">
    <source>
        <dbReference type="WBParaSite" id="JU765_v2.g3783.t1"/>
    </source>
</evidence>
<protein>
    <submittedName>
        <fullName evidence="2">EGF-like domain-containing protein</fullName>
    </submittedName>
</protein>
<reference evidence="2" key="1">
    <citation type="submission" date="2022-11" db="UniProtKB">
        <authorList>
            <consortium name="WormBaseParasite"/>
        </authorList>
    </citation>
    <scope>IDENTIFICATION</scope>
</reference>
<accession>A0AC34R5N1</accession>
<sequence length="217" mass="23596">MRLNAHLNTSSPKECPPKFCGNGGKCHIEKGKPVCECLEEFTGPRCELPVTKNVCIPNPCLNGGECQNNGNAASCFCTDSFTGKYCEIACGCESNQICRESFKTPGSAECLTVPPSELLTPENGSSEITTTTMRIVSETTTPFKPTDFPLPPFLANNSTDLNPQNDVSYATTMIPNNLTTVPYIETLPDDYDDLLNVTSCEECVNAQRCVNIDKRTT</sequence>
<organism evidence="1 2">
    <name type="scientific">Panagrolaimus sp. JU765</name>
    <dbReference type="NCBI Taxonomy" id="591449"/>
    <lineage>
        <taxon>Eukaryota</taxon>
        <taxon>Metazoa</taxon>
        <taxon>Ecdysozoa</taxon>
        <taxon>Nematoda</taxon>
        <taxon>Chromadorea</taxon>
        <taxon>Rhabditida</taxon>
        <taxon>Tylenchina</taxon>
        <taxon>Panagrolaimomorpha</taxon>
        <taxon>Panagrolaimoidea</taxon>
        <taxon>Panagrolaimidae</taxon>
        <taxon>Panagrolaimus</taxon>
    </lineage>
</organism>
<name>A0AC34R5N1_9BILA</name>
<proteinExistence type="predicted"/>